<dbReference type="Gene3D" id="1.10.10.10">
    <property type="entry name" value="Winged helix-like DNA-binding domain superfamily/Winged helix DNA-binding domain"/>
    <property type="match status" value="1"/>
</dbReference>
<dbReference type="InterPro" id="IPR036388">
    <property type="entry name" value="WH-like_DNA-bd_sf"/>
</dbReference>
<evidence type="ECO:0000313" key="7">
    <source>
        <dbReference type="Proteomes" id="UP000010847"/>
    </source>
</evidence>
<evidence type="ECO:0000259" key="5">
    <source>
        <dbReference type="PROSITE" id="PS50921"/>
    </source>
</evidence>
<feature type="domain" description="Response regulatory" evidence="4">
    <location>
        <begin position="2"/>
        <end position="116"/>
    </location>
</feature>
<comment type="caution">
    <text evidence="3">Lacks conserved residue(s) required for the propagation of feature annotation.</text>
</comment>
<proteinExistence type="predicted"/>
<dbReference type="KEGG" id="dmt:DESME_07415"/>
<organism evidence="6 7">
    <name type="scientific">Desulfitobacterium metallireducens DSM 15288</name>
    <dbReference type="NCBI Taxonomy" id="871968"/>
    <lineage>
        <taxon>Bacteria</taxon>
        <taxon>Bacillati</taxon>
        <taxon>Bacillota</taxon>
        <taxon>Clostridia</taxon>
        <taxon>Eubacteriales</taxon>
        <taxon>Desulfitobacteriaceae</taxon>
        <taxon>Desulfitobacterium</taxon>
    </lineage>
</organism>
<evidence type="ECO:0000259" key="4">
    <source>
        <dbReference type="PROSITE" id="PS50110"/>
    </source>
</evidence>
<dbReference type="PROSITE" id="PS50110">
    <property type="entry name" value="RESPONSE_REGULATORY"/>
    <property type="match status" value="1"/>
</dbReference>
<dbReference type="InterPro" id="IPR008327">
    <property type="entry name" value="Sig_transdc_resp-reg_antiterm"/>
</dbReference>
<dbReference type="STRING" id="871968.DESME_07415"/>
<dbReference type="HOGENOM" id="CLU_000445_65_0_9"/>
<dbReference type="Pfam" id="PF03861">
    <property type="entry name" value="ANTAR"/>
    <property type="match status" value="1"/>
</dbReference>
<keyword evidence="7" id="KW-1185">Reference proteome</keyword>
<comment type="function">
    <text evidence="2">May play the central regulatory role in sporulation. It may be an element of the effector pathway responsible for the activation of sporulation genes in response to nutritional stress. Spo0A may act in concert with spo0H (a sigma factor) to control the expression of some genes that are critical to the sporulation process.</text>
</comment>
<feature type="domain" description="ANTAR" evidence="5">
    <location>
        <begin position="122"/>
        <end position="183"/>
    </location>
</feature>
<dbReference type="eggNOG" id="COG3707">
    <property type="taxonomic scope" value="Bacteria"/>
</dbReference>
<name>W0ECI0_9FIRM</name>
<dbReference type="InterPro" id="IPR011006">
    <property type="entry name" value="CheY-like_superfamily"/>
</dbReference>
<dbReference type="EMBL" id="CP007032">
    <property type="protein sequence ID" value="AHF06914.1"/>
    <property type="molecule type" value="Genomic_DNA"/>
</dbReference>
<dbReference type="InterPro" id="IPR001789">
    <property type="entry name" value="Sig_transdc_resp-reg_receiver"/>
</dbReference>
<dbReference type="PIRSF" id="PIRSF036382">
    <property type="entry name" value="RR_antiterm"/>
    <property type="match status" value="1"/>
</dbReference>
<protein>
    <recommendedName>
        <fullName evidence="1">Stage 0 sporulation protein A homolog</fullName>
    </recommendedName>
</protein>
<dbReference type="CDD" id="cd00156">
    <property type="entry name" value="REC"/>
    <property type="match status" value="1"/>
</dbReference>
<dbReference type="GO" id="GO:0003723">
    <property type="term" value="F:RNA binding"/>
    <property type="evidence" value="ECO:0007669"/>
    <property type="project" value="InterPro"/>
</dbReference>
<evidence type="ECO:0000256" key="2">
    <source>
        <dbReference type="ARBA" id="ARBA00024867"/>
    </source>
</evidence>
<dbReference type="SMART" id="SM01012">
    <property type="entry name" value="ANTAR"/>
    <property type="match status" value="1"/>
</dbReference>
<evidence type="ECO:0000256" key="3">
    <source>
        <dbReference type="PROSITE-ProRule" id="PRU00169"/>
    </source>
</evidence>
<dbReference type="OrthoDB" id="1786560at2"/>
<dbReference type="RefSeq" id="WP_006715400.1">
    <property type="nucleotide sequence ID" value="NZ_CP007032.1"/>
</dbReference>
<dbReference type="Proteomes" id="UP000010847">
    <property type="component" value="Chromosome"/>
</dbReference>
<dbReference type="SUPFAM" id="SSF52172">
    <property type="entry name" value="CheY-like"/>
    <property type="match status" value="1"/>
</dbReference>
<dbReference type="Gene3D" id="3.40.50.2300">
    <property type="match status" value="1"/>
</dbReference>
<evidence type="ECO:0000313" key="6">
    <source>
        <dbReference type="EMBL" id="AHF06914.1"/>
    </source>
</evidence>
<dbReference type="AlphaFoldDB" id="W0ECI0"/>
<reference evidence="6 7" key="1">
    <citation type="submission" date="2013-12" db="EMBL/GenBank/DDBJ databases">
        <authorList>
            <consortium name="DOE Joint Genome Institute"/>
            <person name="Smidt H."/>
            <person name="Huntemann M."/>
            <person name="Han J."/>
            <person name="Chen A."/>
            <person name="Kyrpides N."/>
            <person name="Mavromatis K."/>
            <person name="Markowitz V."/>
            <person name="Palaniappan K."/>
            <person name="Ivanova N."/>
            <person name="Schaumberg A."/>
            <person name="Pati A."/>
            <person name="Liolios K."/>
            <person name="Nordberg H.P."/>
            <person name="Cantor M.N."/>
            <person name="Hua S.X."/>
            <person name="Woyke T."/>
        </authorList>
    </citation>
    <scope>NUCLEOTIDE SEQUENCE [LARGE SCALE GENOMIC DNA]</scope>
    <source>
        <strain evidence="7">DSM 15288</strain>
    </source>
</reference>
<dbReference type="GO" id="GO:0000160">
    <property type="term" value="P:phosphorelay signal transduction system"/>
    <property type="evidence" value="ECO:0007669"/>
    <property type="project" value="InterPro"/>
</dbReference>
<accession>W0ECI0</accession>
<gene>
    <name evidence="6" type="ORF">DESME_07415</name>
</gene>
<dbReference type="PROSITE" id="PS50921">
    <property type="entry name" value="ANTAR"/>
    <property type="match status" value="1"/>
</dbReference>
<dbReference type="InterPro" id="IPR005561">
    <property type="entry name" value="ANTAR"/>
</dbReference>
<sequence length="190" mass="22010">MKRALIIGNSRQISELKTIIPLADYQAIATTSNGIEGLRLLHRFEPDLVIMTWNILGLSTFDLLQNIVSQRLCPVMVVISQEDISALPEIVKLNPHYVLVQPLRAFDLITGVLYIEHLFLQEQETLKKITRLENDLKLRKVHYQALLMLIQEKGYDEKTAYRKMQQYAMSKRKTLYSVAMEIIKGNWLPE</sequence>
<evidence type="ECO:0000256" key="1">
    <source>
        <dbReference type="ARBA" id="ARBA00018672"/>
    </source>
</evidence>